<evidence type="ECO:0000256" key="1">
    <source>
        <dbReference type="SAM" id="MobiDB-lite"/>
    </source>
</evidence>
<dbReference type="Proteomes" id="UP000248330">
    <property type="component" value="Unassembled WGS sequence"/>
</dbReference>
<dbReference type="InterPro" id="IPR012434">
    <property type="entry name" value="DUF1631"/>
</dbReference>
<sequence>MSRMPDSDATRLSAAAVGPASSEVLKMGTPAINALRRSVSVALTSVFKPFFAQLPEALRRRASVTVLVAEQRNCTALARAVASDPSRWLDEVLVRVDISLTGSAESAKLATSRATANDVMVLTPPQLRAETQFAALIGEFDTQLDLIRRSVRFPIHAGALAPASLCRALRDTAVALNYGSAHLRVLFDQFDTLVLPQLPSLYEKLLGSLTDIASRAAEAEAMLAHEQARSEAIRRQPPAESPAPKPAPPAAGSAATRETPAPEAVPAPAPPADGSPAATPARRKTDTIDDKTASMLASVRERVPVSNDTYNDGSLAGDLLALQGDTPLPSGTEVPVDKRKAPLQRIALAGQFLNEAIEDPFVPEELGPQHESVRFPLVKSALTDATLFTAVTHPLRSLVNELMLKSATSRITGTAEARHMAAVLQQVLVQFDLAPDFVREAMLNAEPISDKQINSFFSSQKQHAEKRRETVINEAKRLVVRELELRTFGRAVPQPVIRFFNTFWGPLLVKGLLQYGADHDHWRNGLDLMERLLDLIETPPEDPQAAWRELISKMSTALAGAKLDATRIKSALSLLEAARKAPRPRQTL</sequence>
<comment type="caution">
    <text evidence="2">The sequence shown here is derived from an EMBL/GenBank/DDBJ whole genome shotgun (WGS) entry which is preliminary data.</text>
</comment>
<proteinExistence type="predicted"/>
<organism evidence="2 3">
    <name type="scientific">Sinimarinibacterium flocculans</name>
    <dbReference type="NCBI Taxonomy" id="985250"/>
    <lineage>
        <taxon>Bacteria</taxon>
        <taxon>Pseudomonadati</taxon>
        <taxon>Pseudomonadota</taxon>
        <taxon>Gammaproteobacteria</taxon>
        <taxon>Nevskiales</taxon>
        <taxon>Nevskiaceae</taxon>
        <taxon>Sinimarinibacterium</taxon>
    </lineage>
</organism>
<reference evidence="2 3" key="1">
    <citation type="submission" date="2018-04" db="EMBL/GenBank/DDBJ databases">
        <title>Genomic Encyclopedia of Type Strains, Phase IV (KMG-IV): sequencing the most valuable type-strain genomes for metagenomic binning, comparative biology and taxonomic classification.</title>
        <authorList>
            <person name="Goeker M."/>
        </authorList>
    </citation>
    <scope>NUCLEOTIDE SEQUENCE [LARGE SCALE GENOMIC DNA]</scope>
    <source>
        <strain evidence="2 3">DSM 104150</strain>
    </source>
</reference>
<feature type="region of interest" description="Disordered" evidence="1">
    <location>
        <begin position="223"/>
        <end position="289"/>
    </location>
</feature>
<name>A0A318EFH6_9GAMM</name>
<feature type="compositionally biased region" description="Pro residues" evidence="1">
    <location>
        <begin position="239"/>
        <end position="249"/>
    </location>
</feature>
<keyword evidence="3" id="KW-1185">Reference proteome</keyword>
<feature type="compositionally biased region" description="Pro residues" evidence="1">
    <location>
        <begin position="263"/>
        <end position="273"/>
    </location>
</feature>
<protein>
    <submittedName>
        <fullName evidence="2">Uncharacterized protein DUF1631</fullName>
    </submittedName>
</protein>
<accession>A0A318EFH6</accession>
<dbReference type="OrthoDB" id="6188167at2"/>
<dbReference type="AlphaFoldDB" id="A0A318EFH6"/>
<gene>
    <name evidence="2" type="ORF">C8D93_101601</name>
</gene>
<dbReference type="Pfam" id="PF07793">
    <property type="entry name" value="DUF1631"/>
    <property type="match status" value="1"/>
</dbReference>
<dbReference type="RefSeq" id="WP_110263658.1">
    <property type="nucleotide sequence ID" value="NZ_CAKZQT010000007.1"/>
</dbReference>
<evidence type="ECO:0000313" key="3">
    <source>
        <dbReference type="Proteomes" id="UP000248330"/>
    </source>
</evidence>
<evidence type="ECO:0000313" key="2">
    <source>
        <dbReference type="EMBL" id="PXV71549.1"/>
    </source>
</evidence>
<feature type="compositionally biased region" description="Low complexity" evidence="1">
    <location>
        <begin position="250"/>
        <end position="262"/>
    </location>
</feature>
<dbReference type="EMBL" id="QICN01000001">
    <property type="protein sequence ID" value="PXV71549.1"/>
    <property type="molecule type" value="Genomic_DNA"/>
</dbReference>